<feature type="DNA-binding region" description="H-T-H motif" evidence="2">
    <location>
        <begin position="39"/>
        <end position="58"/>
    </location>
</feature>
<dbReference type="RefSeq" id="WP_343062718.1">
    <property type="nucleotide sequence ID" value="NZ_JACCAE010000001.1"/>
</dbReference>
<dbReference type="GO" id="GO:0000976">
    <property type="term" value="F:transcription cis-regulatory region binding"/>
    <property type="evidence" value="ECO:0007669"/>
    <property type="project" value="TreeGrafter"/>
</dbReference>
<keyword evidence="5" id="KW-1185">Reference proteome</keyword>
<dbReference type="InterPro" id="IPR036271">
    <property type="entry name" value="Tet_transcr_reg_TetR-rel_C_sf"/>
</dbReference>
<evidence type="ECO:0000256" key="1">
    <source>
        <dbReference type="ARBA" id="ARBA00023125"/>
    </source>
</evidence>
<organism evidence="4 5">
    <name type="scientific">Janibacter cremeus</name>
    <dbReference type="NCBI Taxonomy" id="1285192"/>
    <lineage>
        <taxon>Bacteria</taxon>
        <taxon>Bacillati</taxon>
        <taxon>Actinomycetota</taxon>
        <taxon>Actinomycetes</taxon>
        <taxon>Micrococcales</taxon>
        <taxon>Intrasporangiaceae</taxon>
        <taxon>Janibacter</taxon>
    </lineage>
</organism>
<evidence type="ECO:0000256" key="2">
    <source>
        <dbReference type="PROSITE-ProRule" id="PRU00335"/>
    </source>
</evidence>
<dbReference type="AlphaFoldDB" id="A0A852VMN6"/>
<dbReference type="Proteomes" id="UP000554054">
    <property type="component" value="Unassembled WGS sequence"/>
</dbReference>
<dbReference type="PANTHER" id="PTHR30055">
    <property type="entry name" value="HTH-TYPE TRANSCRIPTIONAL REGULATOR RUTR"/>
    <property type="match status" value="1"/>
</dbReference>
<dbReference type="Gene3D" id="1.10.357.10">
    <property type="entry name" value="Tetracycline Repressor, domain 2"/>
    <property type="match status" value="1"/>
</dbReference>
<dbReference type="SUPFAM" id="SSF48498">
    <property type="entry name" value="Tetracyclin repressor-like, C-terminal domain"/>
    <property type="match status" value="1"/>
</dbReference>
<accession>A0A852VMN6</accession>
<protein>
    <submittedName>
        <fullName evidence="4">AcrR family transcriptional regulator</fullName>
    </submittedName>
</protein>
<dbReference type="InterPro" id="IPR050109">
    <property type="entry name" value="HTH-type_TetR-like_transc_reg"/>
</dbReference>
<dbReference type="InterPro" id="IPR001647">
    <property type="entry name" value="HTH_TetR"/>
</dbReference>
<gene>
    <name evidence="4" type="ORF">BJY20_000122</name>
</gene>
<dbReference type="PANTHER" id="PTHR30055:SF226">
    <property type="entry name" value="HTH-TYPE TRANSCRIPTIONAL REGULATOR PKSA"/>
    <property type="match status" value="1"/>
</dbReference>
<dbReference type="GO" id="GO:0003700">
    <property type="term" value="F:DNA-binding transcription factor activity"/>
    <property type="evidence" value="ECO:0007669"/>
    <property type="project" value="TreeGrafter"/>
</dbReference>
<evidence type="ECO:0000259" key="3">
    <source>
        <dbReference type="PROSITE" id="PS50977"/>
    </source>
</evidence>
<proteinExistence type="predicted"/>
<dbReference type="InterPro" id="IPR045823">
    <property type="entry name" value="TetR_C_32"/>
</dbReference>
<dbReference type="SUPFAM" id="SSF46689">
    <property type="entry name" value="Homeodomain-like"/>
    <property type="match status" value="1"/>
</dbReference>
<dbReference type="Pfam" id="PF19344">
    <property type="entry name" value="TetR_C_32"/>
    <property type="match status" value="1"/>
</dbReference>
<feature type="domain" description="HTH tetR-type" evidence="3">
    <location>
        <begin position="17"/>
        <end position="76"/>
    </location>
</feature>
<reference evidence="4 5" key="1">
    <citation type="submission" date="2020-07" db="EMBL/GenBank/DDBJ databases">
        <title>Sequencing the genomes of 1000 actinobacteria strains.</title>
        <authorList>
            <person name="Klenk H.-P."/>
        </authorList>
    </citation>
    <scope>NUCLEOTIDE SEQUENCE [LARGE SCALE GENOMIC DNA]</scope>
    <source>
        <strain evidence="4 5">DSM 26154</strain>
    </source>
</reference>
<name>A0A852VMN6_9MICO</name>
<dbReference type="Pfam" id="PF00440">
    <property type="entry name" value="TetR_N"/>
    <property type="match status" value="1"/>
</dbReference>
<sequence>MSTTTDGRSARWEVHRQQRRKELVESAIRTIRSRGATVGMDELAAGAATSKTVFYRHFSDRHGLYQAVADRVDELILRDIGTALGQGVAKGVKGGSLDAFEVDPRAVIRAAIDAYLMLVERDPELYRFIVSAPIVGSGKSGNAAEAVATATGKMAGQISELISAALVDRGNDPAPARLWGQSLVGLVRAGADAWLAGSAGDFTREQLTEQLTNLAWSGIKIAWTRPAT</sequence>
<dbReference type="InterPro" id="IPR009057">
    <property type="entry name" value="Homeodomain-like_sf"/>
</dbReference>
<dbReference type="EMBL" id="JACCAE010000001">
    <property type="protein sequence ID" value="NYF96730.1"/>
    <property type="molecule type" value="Genomic_DNA"/>
</dbReference>
<evidence type="ECO:0000313" key="4">
    <source>
        <dbReference type="EMBL" id="NYF96730.1"/>
    </source>
</evidence>
<comment type="caution">
    <text evidence="4">The sequence shown here is derived from an EMBL/GenBank/DDBJ whole genome shotgun (WGS) entry which is preliminary data.</text>
</comment>
<keyword evidence="1 2" id="KW-0238">DNA-binding</keyword>
<evidence type="ECO:0000313" key="5">
    <source>
        <dbReference type="Proteomes" id="UP000554054"/>
    </source>
</evidence>
<dbReference type="PROSITE" id="PS50977">
    <property type="entry name" value="HTH_TETR_2"/>
    <property type="match status" value="1"/>
</dbReference>